<dbReference type="AlphaFoldDB" id="Q0UBZ4"/>
<proteinExistence type="predicted"/>
<dbReference type="HOGENOM" id="CLU_3051114_0_0_1"/>
<sequence>MSQANSAVMGVGRDDDLLRKSGIMKFCLTHLRPSDKAFNRNTGPNEKAQVAYEL</sequence>
<organism evidence="2 3">
    <name type="scientific">Phaeosphaeria nodorum (strain SN15 / ATCC MYA-4574 / FGSC 10173)</name>
    <name type="common">Glume blotch fungus</name>
    <name type="synonym">Parastagonospora nodorum</name>
    <dbReference type="NCBI Taxonomy" id="321614"/>
    <lineage>
        <taxon>Eukaryota</taxon>
        <taxon>Fungi</taxon>
        <taxon>Dikarya</taxon>
        <taxon>Ascomycota</taxon>
        <taxon>Pezizomycotina</taxon>
        <taxon>Dothideomycetes</taxon>
        <taxon>Pleosporomycetidae</taxon>
        <taxon>Pleosporales</taxon>
        <taxon>Pleosporineae</taxon>
        <taxon>Phaeosphaeriaceae</taxon>
        <taxon>Parastagonospora</taxon>
    </lineage>
</organism>
<name>Q0UBZ4_PHANO</name>
<accession>Q0UBZ4</accession>
<dbReference type="InParanoid" id="Q0UBZ4"/>
<dbReference type="EMBL" id="CH445341">
    <property type="protein sequence ID" value="EAT82114.1"/>
    <property type="molecule type" value="Genomic_DNA"/>
</dbReference>
<feature type="region of interest" description="Disordered" evidence="1">
    <location>
        <begin position="35"/>
        <end position="54"/>
    </location>
</feature>
<reference evidence="3" key="1">
    <citation type="journal article" date="2007" name="Plant Cell">
        <title>Dothideomycete-plant interactions illuminated by genome sequencing and EST analysis of the wheat pathogen Stagonospora nodorum.</title>
        <authorList>
            <person name="Hane J.K."/>
            <person name="Lowe R.G."/>
            <person name="Solomon P.S."/>
            <person name="Tan K.C."/>
            <person name="Schoch C.L."/>
            <person name="Spatafora J.W."/>
            <person name="Crous P.W."/>
            <person name="Kodira C."/>
            <person name="Birren B.W."/>
            <person name="Galagan J.E."/>
            <person name="Torriani S.F."/>
            <person name="McDonald B.A."/>
            <person name="Oliver R.P."/>
        </authorList>
    </citation>
    <scope>NUCLEOTIDE SEQUENCE [LARGE SCALE GENOMIC DNA]</scope>
    <source>
        <strain evidence="3">SN15 / ATCC MYA-4574 / FGSC 10173</strain>
    </source>
</reference>
<protein>
    <submittedName>
        <fullName evidence="2">Uncharacterized protein</fullName>
    </submittedName>
</protein>
<dbReference type="Proteomes" id="UP000001055">
    <property type="component" value="Unassembled WGS sequence"/>
</dbReference>
<dbReference type="GeneID" id="5977889"/>
<evidence type="ECO:0000313" key="3">
    <source>
        <dbReference type="Proteomes" id="UP000001055"/>
    </source>
</evidence>
<evidence type="ECO:0000256" key="1">
    <source>
        <dbReference type="SAM" id="MobiDB-lite"/>
    </source>
</evidence>
<dbReference type="KEGG" id="pno:SNOG_10720"/>
<gene>
    <name evidence="2" type="ORF">SNOG_10720</name>
</gene>
<evidence type="ECO:0000313" key="2">
    <source>
        <dbReference type="EMBL" id="EAT82114.1"/>
    </source>
</evidence>
<dbReference type="RefSeq" id="XP_001800982.1">
    <property type="nucleotide sequence ID" value="XM_001800930.1"/>
</dbReference>